<evidence type="ECO:0000259" key="2">
    <source>
        <dbReference type="Pfam" id="PF12010"/>
    </source>
</evidence>
<evidence type="ECO:0000313" key="3">
    <source>
        <dbReference type="EMBL" id="QHW31149.1"/>
    </source>
</evidence>
<dbReference type="RefSeq" id="WP_162639958.1">
    <property type="nucleotide sequence ID" value="NZ_CP048286.1"/>
</dbReference>
<evidence type="ECO:0000256" key="1">
    <source>
        <dbReference type="SAM" id="SignalP"/>
    </source>
</evidence>
<feature type="chain" id="PRO_5038734180" evidence="1">
    <location>
        <begin position="24"/>
        <end position="533"/>
    </location>
</feature>
<proteinExistence type="predicted"/>
<dbReference type="EMBL" id="CP048286">
    <property type="protein sequence ID" value="QHW31149.1"/>
    <property type="molecule type" value="Genomic_DNA"/>
</dbReference>
<evidence type="ECO:0000313" key="4">
    <source>
        <dbReference type="Proteomes" id="UP000479114"/>
    </source>
</evidence>
<keyword evidence="4" id="KW-1185">Reference proteome</keyword>
<dbReference type="Proteomes" id="UP000479114">
    <property type="component" value="Chromosome"/>
</dbReference>
<name>A0A6C0NY81_9BACL</name>
<dbReference type="PANTHER" id="PTHR43649">
    <property type="entry name" value="ARABINOSE-BINDING PROTEIN-RELATED"/>
    <property type="match status" value="1"/>
</dbReference>
<dbReference type="PANTHER" id="PTHR43649:SF17">
    <property type="entry name" value="ABC TRANSPORTER SOLUTE BINDING PROTEIN-SUGAR TRANSPORT"/>
    <property type="match status" value="1"/>
</dbReference>
<sequence length="533" mass="59001">MRNKSKKVSGILLAFTMMGGLLAGCGSSNDDNNTSSAESNGSNAANATNASANTAGGVDISKEVKLVYYLWGSEGVANKDILAEINKKLKQDINATIEVKYIDWPDVATKYPLLFASGEKFDMSHVSPGAPVSYFSLANQGALVDITDMLDKVAPKLKAEIPASTWEATKVNGKIYGVPSLYSEFTPTGYAYRTDLLKKYGMEKISSIADMEKYMDNVVKNESYPPIKGNADDAFNMFRMLVDTTGMWLNAPGINTSELNLVTKSPADYKTVFHPAFTQEFEDWAVKMREWADKGYWSKDIMSSKVDAGTNFRAANSAGYLTHAQDWIGKYGMDTKAQPDANLDFYTFAEANHKIKRKLGVENSTGISTTSDNPERSLMAIEKFMTDPSYYNLIQYGIEGRQYTIENGMKKTPANFDEKKDGGGFSAWSLRNDKYNLPMDTENPIRASLYEQWNKEAINDPYMGFSFDPKNVSTELAAISNVNQQLGMQLMLGKTKKDPKEAVADYRKQLTAAGIDKVIAEVEKQLANFVPVQ</sequence>
<dbReference type="PROSITE" id="PS51257">
    <property type="entry name" value="PROKAR_LIPOPROTEIN"/>
    <property type="match status" value="1"/>
</dbReference>
<feature type="signal peptide" evidence="1">
    <location>
        <begin position="1"/>
        <end position="23"/>
    </location>
</feature>
<dbReference type="Pfam" id="PF12010">
    <property type="entry name" value="DUF3502"/>
    <property type="match status" value="1"/>
</dbReference>
<gene>
    <name evidence="3" type="ORF">GZH47_09965</name>
</gene>
<dbReference type="KEGG" id="prz:GZH47_09965"/>
<dbReference type="InterPro" id="IPR050490">
    <property type="entry name" value="Bact_solute-bd_prot1"/>
</dbReference>
<protein>
    <submittedName>
        <fullName evidence="3">DUF3502 domain-containing protein</fullName>
    </submittedName>
</protein>
<accession>A0A6C0NY81</accession>
<reference evidence="3 4" key="1">
    <citation type="submission" date="2020-02" db="EMBL/GenBank/DDBJ databases">
        <title>Paenibacillus sp. nov., isolated from rhizosphere soil of tomato.</title>
        <authorList>
            <person name="Weon H.-Y."/>
            <person name="Lee S.A."/>
        </authorList>
    </citation>
    <scope>NUCLEOTIDE SEQUENCE [LARGE SCALE GENOMIC DNA]</scope>
    <source>
        <strain evidence="3 4">14171R-81</strain>
    </source>
</reference>
<dbReference type="SUPFAM" id="SSF53850">
    <property type="entry name" value="Periplasmic binding protein-like II"/>
    <property type="match status" value="1"/>
</dbReference>
<dbReference type="AlphaFoldDB" id="A0A6C0NY81"/>
<dbReference type="Gene3D" id="3.40.190.10">
    <property type="entry name" value="Periplasmic binding protein-like II"/>
    <property type="match status" value="2"/>
</dbReference>
<feature type="domain" description="DUF3502" evidence="2">
    <location>
        <begin position="461"/>
        <end position="530"/>
    </location>
</feature>
<keyword evidence="1" id="KW-0732">Signal</keyword>
<organism evidence="3 4">
    <name type="scientific">Paenibacillus rhizovicinus</name>
    <dbReference type="NCBI Taxonomy" id="2704463"/>
    <lineage>
        <taxon>Bacteria</taxon>
        <taxon>Bacillati</taxon>
        <taxon>Bacillota</taxon>
        <taxon>Bacilli</taxon>
        <taxon>Bacillales</taxon>
        <taxon>Paenibacillaceae</taxon>
        <taxon>Paenibacillus</taxon>
    </lineage>
</organism>
<dbReference type="InterPro" id="IPR022627">
    <property type="entry name" value="DUF3502"/>
</dbReference>